<dbReference type="GO" id="GO:0030295">
    <property type="term" value="F:protein kinase activator activity"/>
    <property type="evidence" value="ECO:0007669"/>
    <property type="project" value="TreeGrafter"/>
</dbReference>
<evidence type="ECO:0000256" key="1">
    <source>
        <dbReference type="ARBA" id="ARBA00000085"/>
    </source>
</evidence>
<evidence type="ECO:0000256" key="5">
    <source>
        <dbReference type="SAM" id="Phobius"/>
    </source>
</evidence>
<dbReference type="Proteomes" id="UP000052237">
    <property type="component" value="Unassembled WGS sequence"/>
</dbReference>
<comment type="caution">
    <text evidence="7">The sequence shown here is derived from an EMBL/GenBank/DDBJ whole genome shotgun (WGS) entry which is preliminary data.</text>
</comment>
<keyword evidence="3 7" id="KW-0808">Transferase</keyword>
<reference evidence="9 10" key="1">
    <citation type="submission" date="2015-11" db="EMBL/GenBank/DDBJ databases">
        <authorList>
            <consortium name="Pathogen Informatics"/>
        </authorList>
    </citation>
    <scope>NUCLEOTIDE SEQUENCE [LARGE SCALE GENOMIC DNA]</scope>
    <source>
        <strain evidence="7 9">006A-0059</strain>
        <strain evidence="8 10">006A-0191</strain>
    </source>
</reference>
<keyword evidence="5" id="KW-0812">Transmembrane</keyword>
<dbReference type="Gene3D" id="3.30.565.10">
    <property type="entry name" value="Histidine kinase-like ATPase, C-terminal domain"/>
    <property type="match status" value="1"/>
</dbReference>
<dbReference type="EMBL" id="FAVB01000004">
    <property type="protein sequence ID" value="CUU86296.1"/>
    <property type="molecule type" value="Genomic_DNA"/>
</dbReference>
<protein>
    <recommendedName>
        <fullName evidence="2">histidine kinase</fullName>
        <ecNumber evidence="2">2.7.13.3</ecNumber>
    </recommendedName>
</protein>
<dbReference type="Pfam" id="PF00512">
    <property type="entry name" value="HisKA"/>
    <property type="match status" value="1"/>
</dbReference>
<keyword evidence="9" id="KW-1185">Reference proteome</keyword>
<keyword evidence="4 7" id="KW-0418">Kinase</keyword>
<dbReference type="SUPFAM" id="SSF55874">
    <property type="entry name" value="ATPase domain of HSP90 chaperone/DNA topoisomerase II/histidine kinase"/>
    <property type="match status" value="1"/>
</dbReference>
<dbReference type="EC" id="2.7.13.3" evidence="2"/>
<evidence type="ECO:0000256" key="3">
    <source>
        <dbReference type="ARBA" id="ARBA00022679"/>
    </source>
</evidence>
<keyword evidence="5" id="KW-1133">Transmembrane helix</keyword>
<evidence type="ECO:0000313" key="9">
    <source>
        <dbReference type="Proteomes" id="UP000052237"/>
    </source>
</evidence>
<sequence length="315" mass="36465">MLRLSLLYIVFIAIFFFCFWLVLGNEFIEKIYLIVIVSLFLSMSFLYISYELSIYRIKKIKELLIKKDKKLKKQSAKLRLRNLQLENLLSGMSHEFKNPLAVIQMSAQTILEDKNMSEEFKLKFINKIISNSNKLNNIINRLRIGFGGDITPNLTTFDAKVLCKEVVANLDQKYKNKIISISGEKILKADYDMIYQVVLNLCENALKYSNQNVQILLNENGVFITDNGEGIDENELRLIQKKFYKSKEYDWNNSLGLGLYIVKFIIKLHGFEFVIRSTKGVGSTFGFKDRPAPGFRLKDLNQENTNEAEFGKGQI</sequence>
<evidence type="ECO:0000259" key="6">
    <source>
        <dbReference type="PROSITE" id="PS50109"/>
    </source>
</evidence>
<dbReference type="Gene3D" id="1.10.287.130">
    <property type="match status" value="1"/>
</dbReference>
<dbReference type="RefSeq" id="WP_081047155.1">
    <property type="nucleotide sequence ID" value="NZ_FAUT01000001.1"/>
</dbReference>
<evidence type="ECO:0000256" key="2">
    <source>
        <dbReference type="ARBA" id="ARBA00012438"/>
    </source>
</evidence>
<dbReference type="InterPro" id="IPR003594">
    <property type="entry name" value="HATPase_dom"/>
</dbReference>
<proteinExistence type="predicted"/>
<dbReference type="InterPro" id="IPR036890">
    <property type="entry name" value="HATPase_C_sf"/>
</dbReference>
<feature type="transmembrane region" description="Helical" evidence="5">
    <location>
        <begin position="31"/>
        <end position="50"/>
    </location>
</feature>
<dbReference type="GO" id="GO:0007234">
    <property type="term" value="P:osmosensory signaling via phosphorelay pathway"/>
    <property type="evidence" value="ECO:0007669"/>
    <property type="project" value="TreeGrafter"/>
</dbReference>
<keyword evidence="5" id="KW-0472">Membrane</keyword>
<evidence type="ECO:0000313" key="7">
    <source>
        <dbReference type="EMBL" id="CUU86296.1"/>
    </source>
</evidence>
<dbReference type="SMART" id="SM00387">
    <property type="entry name" value="HATPase_c"/>
    <property type="match status" value="1"/>
</dbReference>
<name>A0A0S4R210_CAMHY</name>
<dbReference type="InterPro" id="IPR050351">
    <property type="entry name" value="BphY/WalK/GraS-like"/>
</dbReference>
<dbReference type="PANTHER" id="PTHR42878">
    <property type="entry name" value="TWO-COMPONENT HISTIDINE KINASE"/>
    <property type="match status" value="1"/>
</dbReference>
<dbReference type="EMBL" id="FAUW01000004">
    <property type="protein sequence ID" value="CUU87200.1"/>
    <property type="molecule type" value="Genomic_DNA"/>
</dbReference>
<dbReference type="AlphaFoldDB" id="A0A0S4R210"/>
<dbReference type="CDD" id="cd00082">
    <property type="entry name" value="HisKA"/>
    <property type="match status" value="1"/>
</dbReference>
<organism evidence="7 9">
    <name type="scientific">Campylobacter hyointestinalis subsp. hyointestinalis</name>
    <dbReference type="NCBI Taxonomy" id="91352"/>
    <lineage>
        <taxon>Bacteria</taxon>
        <taxon>Pseudomonadati</taxon>
        <taxon>Campylobacterota</taxon>
        <taxon>Epsilonproteobacteria</taxon>
        <taxon>Campylobacterales</taxon>
        <taxon>Campylobacteraceae</taxon>
        <taxon>Campylobacter</taxon>
    </lineage>
</organism>
<feature type="domain" description="Histidine kinase" evidence="6">
    <location>
        <begin position="91"/>
        <end position="285"/>
    </location>
</feature>
<dbReference type="InterPro" id="IPR003661">
    <property type="entry name" value="HisK_dim/P_dom"/>
</dbReference>
<dbReference type="PROSITE" id="PS50109">
    <property type="entry name" value="HIS_KIN"/>
    <property type="match status" value="1"/>
</dbReference>
<dbReference type="InterPro" id="IPR036097">
    <property type="entry name" value="HisK_dim/P_sf"/>
</dbReference>
<dbReference type="InterPro" id="IPR005467">
    <property type="entry name" value="His_kinase_dom"/>
</dbReference>
<comment type="catalytic activity">
    <reaction evidence="1">
        <text>ATP + protein L-histidine = ADP + protein N-phospho-L-histidine.</text>
        <dbReference type="EC" id="2.7.13.3"/>
    </reaction>
</comment>
<accession>A0A0S4R210</accession>
<evidence type="ECO:0000313" key="10">
    <source>
        <dbReference type="Proteomes" id="UP000052257"/>
    </source>
</evidence>
<dbReference type="SUPFAM" id="SSF47384">
    <property type="entry name" value="Homodimeric domain of signal transducing histidine kinase"/>
    <property type="match status" value="1"/>
</dbReference>
<gene>
    <name evidence="7" type="primary">senX3_2</name>
    <name evidence="7" type="ORF">ERS686654_01667</name>
    <name evidence="8" type="ORF">ERS739220_01776</name>
</gene>
<dbReference type="Pfam" id="PF02518">
    <property type="entry name" value="HATPase_c"/>
    <property type="match status" value="1"/>
</dbReference>
<dbReference type="GO" id="GO:0000156">
    <property type="term" value="F:phosphorelay response regulator activity"/>
    <property type="evidence" value="ECO:0007669"/>
    <property type="project" value="TreeGrafter"/>
</dbReference>
<dbReference type="PANTHER" id="PTHR42878:SF13">
    <property type="entry name" value="HISTIDINE KINASE"/>
    <property type="match status" value="1"/>
</dbReference>
<dbReference type="SMART" id="SM00388">
    <property type="entry name" value="HisKA"/>
    <property type="match status" value="1"/>
</dbReference>
<accession>A0A9W5F0P9</accession>
<evidence type="ECO:0000313" key="8">
    <source>
        <dbReference type="EMBL" id="CUU87200.1"/>
    </source>
</evidence>
<dbReference type="CDD" id="cd00075">
    <property type="entry name" value="HATPase"/>
    <property type="match status" value="1"/>
</dbReference>
<dbReference type="GO" id="GO:0000155">
    <property type="term" value="F:phosphorelay sensor kinase activity"/>
    <property type="evidence" value="ECO:0007669"/>
    <property type="project" value="InterPro"/>
</dbReference>
<dbReference type="Proteomes" id="UP000052257">
    <property type="component" value="Unassembled WGS sequence"/>
</dbReference>
<feature type="transmembrane region" description="Helical" evidence="5">
    <location>
        <begin position="6"/>
        <end position="24"/>
    </location>
</feature>
<evidence type="ECO:0000256" key="4">
    <source>
        <dbReference type="ARBA" id="ARBA00022777"/>
    </source>
</evidence>